<gene>
    <name evidence="2" type="ORF">M6D93_01675</name>
</gene>
<keyword evidence="3" id="KW-1185">Reference proteome</keyword>
<sequence length="270" mass="27946">MKIALCSSKGGVGKTATAANLAAVFADSGARVLAVDADPQESLGRAFGVVAGAEDSLAAILDPDEPAGLDTAIRRDVIPGLDVLPSHPSLEQRGITLAQQGGLVSSLRRALRPVRDRYDHIVIDTHGDTGNLTLAAVAAADAVLTVFTSDPGSALGAVRIAGFVNQHRTFENTEAVLLGAICANWDASGAAARDVAAALESTDLPLFATRIPQSRRVPSATLAKRPVVLSAPNSSVALAYRALGEEILLRASELGTARPVRKRKPIPRTA</sequence>
<dbReference type="PANTHER" id="PTHR13696">
    <property type="entry name" value="P-LOOP CONTAINING NUCLEOSIDE TRIPHOSPHATE HYDROLASE"/>
    <property type="match status" value="1"/>
</dbReference>
<dbReference type="InterPro" id="IPR027417">
    <property type="entry name" value="P-loop_NTPase"/>
</dbReference>
<dbReference type="Pfam" id="PF13614">
    <property type="entry name" value="AAA_31"/>
    <property type="match status" value="1"/>
</dbReference>
<protein>
    <submittedName>
        <fullName evidence="2">ParA family protein</fullName>
    </submittedName>
</protein>
<dbReference type="Gene3D" id="3.40.50.300">
    <property type="entry name" value="P-loop containing nucleotide triphosphate hydrolases"/>
    <property type="match status" value="1"/>
</dbReference>
<evidence type="ECO:0000313" key="3">
    <source>
        <dbReference type="Proteomes" id="UP001056336"/>
    </source>
</evidence>
<dbReference type="Proteomes" id="UP001056336">
    <property type="component" value="Chromosome"/>
</dbReference>
<dbReference type="SUPFAM" id="SSF52540">
    <property type="entry name" value="P-loop containing nucleoside triphosphate hydrolases"/>
    <property type="match status" value="1"/>
</dbReference>
<dbReference type="EMBL" id="CP097332">
    <property type="protein sequence ID" value="UQX88724.1"/>
    <property type="molecule type" value="Genomic_DNA"/>
</dbReference>
<evidence type="ECO:0000313" key="2">
    <source>
        <dbReference type="EMBL" id="UQX88724.1"/>
    </source>
</evidence>
<feature type="domain" description="AAA" evidence="1">
    <location>
        <begin position="2"/>
        <end position="169"/>
    </location>
</feature>
<dbReference type="InterPro" id="IPR050678">
    <property type="entry name" value="DNA_Partitioning_ATPase"/>
</dbReference>
<accession>A0ABY4QZ82</accession>
<reference evidence="2" key="1">
    <citation type="journal article" date="2018" name="Int. J. Syst. Evol. Microbiol.">
        <title>Jatrophihabitans telluris sp. nov., isolated from sediment soil of lava forest wetlands and the emended description of the genus Jatrophihabitans.</title>
        <authorList>
            <person name="Lee K.C."/>
            <person name="Suh M.K."/>
            <person name="Eom M.K."/>
            <person name="Kim K.K."/>
            <person name="Kim J.S."/>
            <person name="Kim D.S."/>
            <person name="Ko S.H."/>
            <person name="Shin Y.K."/>
            <person name="Lee J.S."/>
        </authorList>
    </citation>
    <scope>NUCLEOTIDE SEQUENCE</scope>
    <source>
        <strain evidence="2">N237</strain>
    </source>
</reference>
<dbReference type="RefSeq" id="WP_249772435.1">
    <property type="nucleotide sequence ID" value="NZ_CP097332.1"/>
</dbReference>
<name>A0ABY4QZ82_9ACTN</name>
<dbReference type="PANTHER" id="PTHR13696:SF52">
    <property type="entry name" value="PARA FAMILY PROTEIN CT_582"/>
    <property type="match status" value="1"/>
</dbReference>
<proteinExistence type="predicted"/>
<dbReference type="InterPro" id="IPR025669">
    <property type="entry name" value="AAA_dom"/>
</dbReference>
<reference evidence="2" key="2">
    <citation type="submission" date="2022-05" db="EMBL/GenBank/DDBJ databases">
        <authorList>
            <person name="Kim J.-S."/>
            <person name="Lee K."/>
            <person name="Suh M."/>
            <person name="Eom M."/>
            <person name="Kim J.-S."/>
            <person name="Kim D.-S."/>
            <person name="Ko S.-H."/>
            <person name="Shin Y."/>
            <person name="Lee J.-S."/>
        </authorList>
    </citation>
    <scope>NUCLEOTIDE SEQUENCE</scope>
    <source>
        <strain evidence="2">N237</strain>
    </source>
</reference>
<evidence type="ECO:0000259" key="1">
    <source>
        <dbReference type="Pfam" id="PF13614"/>
    </source>
</evidence>
<organism evidence="2 3">
    <name type="scientific">Jatrophihabitans telluris</name>
    <dbReference type="NCBI Taxonomy" id="2038343"/>
    <lineage>
        <taxon>Bacteria</taxon>
        <taxon>Bacillati</taxon>
        <taxon>Actinomycetota</taxon>
        <taxon>Actinomycetes</taxon>
        <taxon>Jatrophihabitantales</taxon>
        <taxon>Jatrophihabitantaceae</taxon>
        <taxon>Jatrophihabitans</taxon>
    </lineage>
</organism>